<dbReference type="AlphaFoldDB" id="A0A517QUS9"/>
<evidence type="ECO:0000256" key="7">
    <source>
        <dbReference type="SAM" id="Phobius"/>
    </source>
</evidence>
<feature type="transmembrane region" description="Helical" evidence="7">
    <location>
        <begin position="29"/>
        <end position="50"/>
    </location>
</feature>
<feature type="transmembrane region" description="Helical" evidence="7">
    <location>
        <begin position="445"/>
        <end position="463"/>
    </location>
</feature>
<dbReference type="GO" id="GO:0008324">
    <property type="term" value="F:monoatomic cation transmembrane transporter activity"/>
    <property type="evidence" value="ECO:0007669"/>
    <property type="project" value="InterPro"/>
</dbReference>
<dbReference type="EMBL" id="CP036267">
    <property type="protein sequence ID" value="QDT35351.1"/>
    <property type="molecule type" value="Genomic_DNA"/>
</dbReference>
<dbReference type="InterPro" id="IPR036721">
    <property type="entry name" value="RCK_C_sf"/>
</dbReference>
<dbReference type="KEGG" id="tpol:Mal48_46270"/>
<evidence type="ECO:0000256" key="2">
    <source>
        <dbReference type="ARBA" id="ARBA00022448"/>
    </source>
</evidence>
<reference evidence="9 10" key="1">
    <citation type="submission" date="2019-02" db="EMBL/GenBank/DDBJ databases">
        <title>Deep-cultivation of Planctomycetes and their phenomic and genomic characterization uncovers novel biology.</title>
        <authorList>
            <person name="Wiegand S."/>
            <person name="Jogler M."/>
            <person name="Boedeker C."/>
            <person name="Pinto D."/>
            <person name="Vollmers J."/>
            <person name="Rivas-Marin E."/>
            <person name="Kohn T."/>
            <person name="Peeters S.H."/>
            <person name="Heuer A."/>
            <person name="Rast P."/>
            <person name="Oberbeckmann S."/>
            <person name="Bunk B."/>
            <person name="Jeske O."/>
            <person name="Meyerdierks A."/>
            <person name="Storesund J.E."/>
            <person name="Kallscheuer N."/>
            <person name="Luecker S."/>
            <person name="Lage O.M."/>
            <person name="Pohl T."/>
            <person name="Merkel B.J."/>
            <person name="Hornburger P."/>
            <person name="Mueller R.-W."/>
            <person name="Bruemmer F."/>
            <person name="Labrenz M."/>
            <person name="Spormann A.M."/>
            <person name="Op den Camp H."/>
            <person name="Overmann J."/>
            <person name="Amann R."/>
            <person name="Jetten M.S.M."/>
            <person name="Mascher T."/>
            <person name="Medema M.H."/>
            <person name="Devos D.P."/>
            <person name="Kaster A.-K."/>
            <person name="Ovreas L."/>
            <person name="Rohde M."/>
            <person name="Galperin M.Y."/>
            <person name="Jogler C."/>
        </authorList>
    </citation>
    <scope>NUCLEOTIDE SEQUENCE [LARGE SCALE GENOMIC DNA]</scope>
    <source>
        <strain evidence="9 10">Mal48</strain>
    </source>
</reference>
<feature type="transmembrane region" description="Helical" evidence="7">
    <location>
        <begin position="140"/>
        <end position="161"/>
    </location>
</feature>
<sequence>MDPFAITLTLGVVFVAIIAMMVSRAGPDLILLAGLTVLIVAGIVTPKAAVSGFANEGLISVAVLFIVAEGLEQTGAITSLIKNMLGLPTSRLTALLRLMLPTAAMSAFLNNTPVVAVMLPVLDDWAKKCRLSVSQLMIPLSYATILGGLCTVLGTSTTVVVNGLMSSEGLRPLTLFEPGFVGLPCCIAGLIYILSTGKLLLPNRKPASLQFDDPREYTIEMLVEPTSPLLGKTIETAGLRHLPGMFLMEIERKGDILPAVSPSERLQANDRLVFVGVVNSVVDLQKLPGLTPATDQVFKLNSPRSERCLIEAVASNTCPVINTTIREARFRTRYNAVVIAVSRNGQRIRGKIGDITLSPGDTLLLEAHTSFADLQKDSRDFYLVSRVENSTPLRRDKAWIAQTVLIGLVLLNTVFRWEILPSALLAALVLILTGCVKAHEARASIDWSVLITIAAGIGIGEAMKAEHSGAGPFVANYLTSFSGGEPIAALAIIYGITMVFTNLITAKAAATLVFPVAISTATSMGVDPMPFVVAVMISAAACFATPIGYQTNLMVQGPGGYRYVDYVRFGGPLTLLLWLVAVLVIPLRWGF</sequence>
<keyword evidence="4" id="KW-0677">Repeat</keyword>
<dbReference type="GO" id="GO:0006813">
    <property type="term" value="P:potassium ion transport"/>
    <property type="evidence" value="ECO:0007669"/>
    <property type="project" value="InterPro"/>
</dbReference>
<keyword evidence="3 7" id="KW-0812">Transmembrane</keyword>
<organism evidence="9 10">
    <name type="scientific">Thalassoglobus polymorphus</name>
    <dbReference type="NCBI Taxonomy" id="2527994"/>
    <lineage>
        <taxon>Bacteria</taxon>
        <taxon>Pseudomonadati</taxon>
        <taxon>Planctomycetota</taxon>
        <taxon>Planctomycetia</taxon>
        <taxon>Planctomycetales</taxon>
        <taxon>Planctomycetaceae</taxon>
        <taxon>Thalassoglobus</taxon>
    </lineage>
</organism>
<keyword evidence="10" id="KW-1185">Reference proteome</keyword>
<dbReference type="Pfam" id="PF03600">
    <property type="entry name" value="CitMHS"/>
    <property type="match status" value="1"/>
</dbReference>
<evidence type="ECO:0000313" key="10">
    <source>
        <dbReference type="Proteomes" id="UP000315724"/>
    </source>
</evidence>
<feature type="domain" description="RCK C-terminal" evidence="8">
    <location>
        <begin position="295"/>
        <end position="381"/>
    </location>
</feature>
<feature type="transmembrane region" description="Helical" evidence="7">
    <location>
        <begin position="421"/>
        <end position="438"/>
    </location>
</feature>
<dbReference type="Gene3D" id="3.30.70.1450">
    <property type="entry name" value="Regulator of K+ conductance, C-terminal domain"/>
    <property type="match status" value="2"/>
</dbReference>
<feature type="transmembrane region" description="Helical" evidence="7">
    <location>
        <begin position="487"/>
        <end position="517"/>
    </location>
</feature>
<dbReference type="PANTHER" id="PTHR43652">
    <property type="entry name" value="BASIC AMINO ACID ANTIPORTER YFCC-RELATED"/>
    <property type="match status" value="1"/>
</dbReference>
<dbReference type="RefSeq" id="WP_145204769.1">
    <property type="nucleotide sequence ID" value="NZ_CP036267.1"/>
</dbReference>
<name>A0A517QUS9_9PLAN</name>
<feature type="transmembrane region" description="Helical" evidence="7">
    <location>
        <begin position="6"/>
        <end position="22"/>
    </location>
</feature>
<keyword evidence="2" id="KW-0813">Transport</keyword>
<dbReference type="Pfam" id="PF02080">
    <property type="entry name" value="TrkA_C"/>
    <property type="match status" value="2"/>
</dbReference>
<keyword evidence="5 7" id="KW-1133">Transmembrane helix</keyword>
<evidence type="ECO:0000256" key="4">
    <source>
        <dbReference type="ARBA" id="ARBA00022737"/>
    </source>
</evidence>
<evidence type="ECO:0000259" key="8">
    <source>
        <dbReference type="PROSITE" id="PS51202"/>
    </source>
</evidence>
<dbReference type="InterPro" id="IPR051679">
    <property type="entry name" value="DASS-Related_Transporters"/>
</dbReference>
<feature type="transmembrane region" description="Helical" evidence="7">
    <location>
        <begin position="529"/>
        <end position="549"/>
    </location>
</feature>
<proteinExistence type="predicted"/>
<protein>
    <submittedName>
        <fullName evidence="9">Citrate transporter</fullName>
    </submittedName>
</protein>
<evidence type="ECO:0000256" key="6">
    <source>
        <dbReference type="ARBA" id="ARBA00023136"/>
    </source>
</evidence>
<dbReference type="SUPFAM" id="SSF116726">
    <property type="entry name" value="TrkA C-terminal domain-like"/>
    <property type="match status" value="2"/>
</dbReference>
<gene>
    <name evidence="9" type="ORF">Mal48_46270</name>
</gene>
<evidence type="ECO:0000256" key="1">
    <source>
        <dbReference type="ARBA" id="ARBA00004141"/>
    </source>
</evidence>
<feature type="transmembrane region" description="Helical" evidence="7">
    <location>
        <begin position="398"/>
        <end position="415"/>
    </location>
</feature>
<dbReference type="InterPro" id="IPR006037">
    <property type="entry name" value="RCK_C"/>
</dbReference>
<dbReference type="Proteomes" id="UP000315724">
    <property type="component" value="Chromosome"/>
</dbReference>
<feature type="transmembrane region" description="Helical" evidence="7">
    <location>
        <begin position="569"/>
        <end position="589"/>
    </location>
</feature>
<feature type="transmembrane region" description="Helical" evidence="7">
    <location>
        <begin position="181"/>
        <end position="201"/>
    </location>
</feature>
<evidence type="ECO:0000256" key="5">
    <source>
        <dbReference type="ARBA" id="ARBA00022989"/>
    </source>
</evidence>
<feature type="transmembrane region" description="Helical" evidence="7">
    <location>
        <begin position="94"/>
        <end position="119"/>
    </location>
</feature>
<dbReference type="PANTHER" id="PTHR43652:SF2">
    <property type="entry name" value="BASIC AMINO ACID ANTIPORTER YFCC-RELATED"/>
    <property type="match status" value="1"/>
</dbReference>
<evidence type="ECO:0000313" key="9">
    <source>
        <dbReference type="EMBL" id="QDT35351.1"/>
    </source>
</evidence>
<dbReference type="InterPro" id="IPR004680">
    <property type="entry name" value="Cit_transptr-like_dom"/>
</dbReference>
<dbReference type="OrthoDB" id="9765532at2"/>
<dbReference type="FunFam" id="3.30.70.1450:FF:000009">
    <property type="entry name" value="SLC13 family permease"/>
    <property type="match status" value="1"/>
</dbReference>
<comment type="subcellular location">
    <subcellularLocation>
        <location evidence="1">Membrane</location>
        <topology evidence="1">Multi-pass membrane protein</topology>
    </subcellularLocation>
</comment>
<feature type="domain" description="RCK C-terminal" evidence="8">
    <location>
        <begin position="206"/>
        <end position="290"/>
    </location>
</feature>
<dbReference type="GO" id="GO:0005886">
    <property type="term" value="C:plasma membrane"/>
    <property type="evidence" value="ECO:0007669"/>
    <property type="project" value="TreeGrafter"/>
</dbReference>
<dbReference type="PROSITE" id="PS51202">
    <property type="entry name" value="RCK_C"/>
    <property type="match status" value="2"/>
</dbReference>
<evidence type="ECO:0000256" key="3">
    <source>
        <dbReference type="ARBA" id="ARBA00022692"/>
    </source>
</evidence>
<accession>A0A517QUS9</accession>
<keyword evidence="6 7" id="KW-0472">Membrane</keyword>